<feature type="domain" description="DUF8125" evidence="3">
    <location>
        <begin position="156"/>
        <end position="233"/>
    </location>
</feature>
<feature type="region of interest" description="Disordered" evidence="1">
    <location>
        <begin position="207"/>
        <end position="279"/>
    </location>
</feature>
<dbReference type="InterPro" id="IPR058438">
    <property type="entry name" value="DUF8125"/>
</dbReference>
<proteinExistence type="predicted"/>
<dbReference type="RefSeq" id="WP_149081590.1">
    <property type="nucleotide sequence ID" value="NZ_VTAW01000013.1"/>
</dbReference>
<organism evidence="4 5">
    <name type="scientific">Natrialba swarupiae</name>
    <dbReference type="NCBI Taxonomy" id="2448032"/>
    <lineage>
        <taxon>Archaea</taxon>
        <taxon>Methanobacteriati</taxon>
        <taxon>Methanobacteriota</taxon>
        <taxon>Stenosarchaea group</taxon>
        <taxon>Halobacteria</taxon>
        <taxon>Halobacteriales</taxon>
        <taxon>Natrialbaceae</taxon>
        <taxon>Natrialba</taxon>
    </lineage>
</organism>
<dbReference type="EMBL" id="VTAW01000013">
    <property type="protein sequence ID" value="TYT61799.1"/>
    <property type="molecule type" value="Genomic_DNA"/>
</dbReference>
<evidence type="ECO:0000256" key="1">
    <source>
        <dbReference type="SAM" id="MobiDB-lite"/>
    </source>
</evidence>
<evidence type="ECO:0000313" key="4">
    <source>
        <dbReference type="EMBL" id="TYT61799.1"/>
    </source>
</evidence>
<evidence type="ECO:0000256" key="2">
    <source>
        <dbReference type="SAM" id="Phobius"/>
    </source>
</evidence>
<sequence>MSRFDDVDVREPQYYIDEARRWLDNNRRVALVAGAVIAIAWWRGYLTLPPWWTIGVIAAAAAALVGWLTGKRTYEELNEENGVLLVDFTANEPGGAIWELSEDRFADLEVSGTLHQWDQSTRRVYEVRDYDPNTNVAIANWRESEPGSALARERTVEDVFAAIRELREDLEPDAAKGRELQRRIRGIVRQIDRERAEAQQRALDEHIAPDVGDSRTISDIVDESLPDDLHPERCMDDDDETENPHPDAGGGLGAVSVTELGGPHDALEPLATDGGQPDE</sequence>
<dbReference type="Pfam" id="PF26447">
    <property type="entry name" value="DUF8126"/>
    <property type="match status" value="1"/>
</dbReference>
<evidence type="ECO:0000259" key="3">
    <source>
        <dbReference type="Pfam" id="PF26447"/>
    </source>
</evidence>
<protein>
    <recommendedName>
        <fullName evidence="3">DUF8125 domain-containing protein</fullName>
    </recommendedName>
</protein>
<feature type="transmembrane region" description="Helical" evidence="2">
    <location>
        <begin position="51"/>
        <end position="70"/>
    </location>
</feature>
<keyword evidence="5" id="KW-1185">Reference proteome</keyword>
<feature type="transmembrane region" description="Helical" evidence="2">
    <location>
        <begin position="29"/>
        <end position="45"/>
    </location>
</feature>
<keyword evidence="2" id="KW-0812">Transmembrane</keyword>
<keyword evidence="2" id="KW-1133">Transmembrane helix</keyword>
<gene>
    <name evidence="4" type="ORF">FYC77_11175</name>
</gene>
<comment type="caution">
    <text evidence="4">The sequence shown here is derived from an EMBL/GenBank/DDBJ whole genome shotgun (WGS) entry which is preliminary data.</text>
</comment>
<dbReference type="InterPro" id="IPR058439">
    <property type="entry name" value="DUF8126"/>
</dbReference>
<dbReference type="Proteomes" id="UP000324104">
    <property type="component" value="Unassembled WGS sequence"/>
</dbReference>
<dbReference type="AlphaFoldDB" id="A0A5D5AJ35"/>
<keyword evidence="2" id="KW-0472">Membrane</keyword>
<reference evidence="4 5" key="1">
    <citation type="submission" date="2019-08" db="EMBL/GenBank/DDBJ databases">
        <title>Archaea genome.</title>
        <authorList>
            <person name="Kajale S."/>
            <person name="Shouche Y."/>
            <person name="Deshpande N."/>
            <person name="Sharma A."/>
        </authorList>
    </citation>
    <scope>NUCLEOTIDE SEQUENCE [LARGE SCALE GENOMIC DNA]</scope>
    <source>
        <strain evidence="4 5">ESP3B_9</strain>
    </source>
</reference>
<name>A0A5D5AJ35_9EURY</name>
<dbReference type="Pfam" id="PF26446">
    <property type="entry name" value="DUF8125"/>
    <property type="match status" value="1"/>
</dbReference>
<accession>A0A5D5AJ35</accession>
<evidence type="ECO:0000313" key="5">
    <source>
        <dbReference type="Proteomes" id="UP000324104"/>
    </source>
</evidence>